<dbReference type="EMBL" id="LGTL01000011">
    <property type="protein sequence ID" value="KPA79224.1"/>
    <property type="molecule type" value="Genomic_DNA"/>
</dbReference>
<comment type="caution">
    <text evidence="2">The sequence shown here is derived from an EMBL/GenBank/DDBJ whole genome shotgun (WGS) entry which is preliminary data.</text>
</comment>
<sequence length="730" mass="79639">MLGRLHSQGGSGAATTSLRVMQRRCLSRHAQPFSRADAQALYFTSRRSSASAPASARGPFFAVSVLNTSIRCFRTSAALCASSLTSSPSTRSRGSSPRSSKHRNASPDRSSRKLPLHVRTQGRKPLSSSTPRQPKGDARVAEEVPSLCRGEDIDDDLLKAARASASGSHEDSVDSNTFTSGRGDRTTHGSAPPDTEQEAVQPRGEPGWGLETVNAITGKTALEELYDRNLSRIHGILERPLPPMPHDGSVDPDFFVGFASYSYQLRDQYRAVIARELHVPVKAVRLSVAWSGRFNVKRFGRVQKVCGVCLDRTALSGANDGAVKEKATNTTNTPDFTEQEKDANKASASDGLPDAIQQRIAQFVSAINTHKREDLLQVQLFQASPPIPEVEFALTRQEHRLVYHLHEWVRRHVLQRAVAVVVYGVPPSPLSTQALPKESTKLAEAATLEKEIRHRYEMWQQKASEESAAQQREVQSRWLRLFHRRELVPAVLSLTELATRVAIAVVRGDVSGVRLERKDADRADGQQDKENMEEAEAVLLNGPVRDLLIGMASVAVAPAATSSTASSVKETDCNMGMLAGAATAADDPREEAQPRCGMKDVLLPRNASGQSPETAGSSLDLTATATQQEAVLRWVRLVFQALLLREATSTSATTPTVALEVSLPALFAQGVYAGGRDEVAYLQHNRAALDALLLHPHEISFKKKFVSRLRNGYRRPQMEKEAAVSHSNSG</sequence>
<dbReference type="VEuPathDB" id="TriTrypDB:LpyrH10_11_1720"/>
<feature type="region of interest" description="Disordered" evidence="1">
    <location>
        <begin position="321"/>
        <end position="350"/>
    </location>
</feature>
<evidence type="ECO:0000256" key="1">
    <source>
        <dbReference type="SAM" id="MobiDB-lite"/>
    </source>
</evidence>
<dbReference type="EMBL" id="LGTL01000011">
    <property type="protein sequence ID" value="KPA79223.1"/>
    <property type="molecule type" value="Genomic_DNA"/>
</dbReference>
<gene>
    <name evidence="2" type="ORF">ABB37_05707</name>
</gene>
<accession>A0A0N0VF01</accession>
<dbReference type="AlphaFoldDB" id="A0A0N0VF01"/>
<protein>
    <submittedName>
        <fullName evidence="2">Uncharacterized protein</fullName>
    </submittedName>
</protein>
<feature type="region of interest" description="Disordered" evidence="1">
    <location>
        <begin position="161"/>
        <end position="208"/>
    </location>
</feature>
<organism evidence="2 3">
    <name type="scientific">Leptomonas pyrrhocoris</name>
    <name type="common">Firebug parasite</name>
    <dbReference type="NCBI Taxonomy" id="157538"/>
    <lineage>
        <taxon>Eukaryota</taxon>
        <taxon>Discoba</taxon>
        <taxon>Euglenozoa</taxon>
        <taxon>Kinetoplastea</taxon>
        <taxon>Metakinetoplastina</taxon>
        <taxon>Trypanosomatida</taxon>
        <taxon>Trypanosomatidae</taxon>
        <taxon>Leishmaniinae</taxon>
        <taxon>Leptomonas</taxon>
    </lineage>
</organism>
<feature type="compositionally biased region" description="Basic residues" evidence="1">
    <location>
        <begin position="112"/>
        <end position="122"/>
    </location>
</feature>
<dbReference type="GeneID" id="26905997"/>
<feature type="compositionally biased region" description="Low complexity" evidence="1">
    <location>
        <begin position="83"/>
        <end position="98"/>
    </location>
</feature>
<dbReference type="OMA" id="HLHEWIR"/>
<proteinExistence type="predicted"/>
<reference evidence="2 3" key="1">
    <citation type="submission" date="2015-07" db="EMBL/GenBank/DDBJ databases">
        <title>High-quality genome of monoxenous trypanosomatid Leptomonas pyrrhocoris.</title>
        <authorList>
            <person name="Flegontov P."/>
            <person name="Butenko A."/>
            <person name="Firsov S."/>
            <person name="Vlcek C."/>
            <person name="Logacheva M.D."/>
            <person name="Field M."/>
            <person name="Filatov D."/>
            <person name="Flegontova O."/>
            <person name="Gerasimov E."/>
            <person name="Jackson A.P."/>
            <person name="Kelly S."/>
            <person name="Opperdoes F."/>
            <person name="O'Reilly A."/>
            <person name="Votypka J."/>
            <person name="Yurchenko V."/>
            <person name="Lukes J."/>
        </authorList>
    </citation>
    <scope>NUCLEOTIDE SEQUENCE [LARGE SCALE GENOMIC DNA]</scope>
    <source>
        <strain evidence="2">H10</strain>
    </source>
</reference>
<dbReference type="RefSeq" id="XP_015657663.1">
    <property type="nucleotide sequence ID" value="XM_015803838.1"/>
</dbReference>
<dbReference type="Proteomes" id="UP000037923">
    <property type="component" value="Unassembled WGS sequence"/>
</dbReference>
<dbReference type="OrthoDB" id="273523at2759"/>
<feature type="region of interest" description="Disordered" evidence="1">
    <location>
        <begin position="83"/>
        <end position="148"/>
    </location>
</feature>
<keyword evidence="3" id="KW-1185">Reference proteome</keyword>
<dbReference type="RefSeq" id="XP_015657662.1">
    <property type="nucleotide sequence ID" value="XM_015803837.1"/>
</dbReference>
<evidence type="ECO:0000313" key="2">
    <source>
        <dbReference type="EMBL" id="KPA79224.1"/>
    </source>
</evidence>
<evidence type="ECO:0000313" key="3">
    <source>
        <dbReference type="Proteomes" id="UP000037923"/>
    </source>
</evidence>
<name>A0A0N0VF01_LEPPY</name>